<dbReference type="GO" id="GO:0003700">
    <property type="term" value="F:DNA-binding transcription factor activity"/>
    <property type="evidence" value="ECO:0007669"/>
    <property type="project" value="InterPro"/>
</dbReference>
<dbReference type="RefSeq" id="WP_121257806.1">
    <property type="nucleotide sequence ID" value="NZ_RBIL01000002.1"/>
</dbReference>
<name>A0A660L380_9ACTN</name>
<dbReference type="SUPFAM" id="SSF52317">
    <property type="entry name" value="Class I glutamine amidotransferase-like"/>
    <property type="match status" value="1"/>
</dbReference>
<proteinExistence type="predicted"/>
<dbReference type="PANTHER" id="PTHR43130:SF3">
    <property type="entry name" value="HTH-TYPE TRANSCRIPTIONAL REGULATOR RV1931C"/>
    <property type="match status" value="1"/>
</dbReference>
<protein>
    <submittedName>
        <fullName evidence="2">Transcriptional regulator GlxA family with amidase domain</fullName>
    </submittedName>
</protein>
<comment type="caution">
    <text evidence="2">The sequence shown here is derived from an EMBL/GenBank/DDBJ whole genome shotgun (WGS) entry which is preliminary data.</text>
</comment>
<keyword evidence="3" id="KW-1185">Reference proteome</keyword>
<evidence type="ECO:0000313" key="2">
    <source>
        <dbReference type="EMBL" id="RKQ88356.1"/>
    </source>
</evidence>
<dbReference type="Gene3D" id="3.40.50.880">
    <property type="match status" value="1"/>
</dbReference>
<dbReference type="Proteomes" id="UP000278962">
    <property type="component" value="Unassembled WGS sequence"/>
</dbReference>
<dbReference type="AlphaFoldDB" id="A0A660L380"/>
<dbReference type="InterPro" id="IPR029062">
    <property type="entry name" value="Class_I_gatase-like"/>
</dbReference>
<dbReference type="PROSITE" id="PS01124">
    <property type="entry name" value="HTH_ARAC_FAMILY_2"/>
    <property type="match status" value="1"/>
</dbReference>
<dbReference type="Pfam" id="PF12833">
    <property type="entry name" value="HTH_18"/>
    <property type="match status" value="1"/>
</dbReference>
<accession>A0A660L380</accession>
<dbReference type="Pfam" id="PF01965">
    <property type="entry name" value="DJ-1_PfpI"/>
    <property type="match status" value="1"/>
</dbReference>
<gene>
    <name evidence="2" type="ORF">C8N24_6398</name>
</gene>
<reference evidence="2 3" key="1">
    <citation type="submission" date="2018-10" db="EMBL/GenBank/DDBJ databases">
        <title>Genomic Encyclopedia of Archaeal and Bacterial Type Strains, Phase II (KMG-II): from individual species to whole genera.</title>
        <authorList>
            <person name="Goeker M."/>
        </authorList>
    </citation>
    <scope>NUCLEOTIDE SEQUENCE [LARGE SCALE GENOMIC DNA]</scope>
    <source>
        <strain evidence="2 3">DSM 14954</strain>
    </source>
</reference>
<dbReference type="InterPro" id="IPR018060">
    <property type="entry name" value="HTH_AraC"/>
</dbReference>
<dbReference type="Gene3D" id="1.10.10.60">
    <property type="entry name" value="Homeodomain-like"/>
    <property type="match status" value="1"/>
</dbReference>
<evidence type="ECO:0000313" key="3">
    <source>
        <dbReference type="Proteomes" id="UP000278962"/>
    </source>
</evidence>
<dbReference type="EMBL" id="RBIL01000002">
    <property type="protein sequence ID" value="RKQ88356.1"/>
    <property type="molecule type" value="Genomic_DNA"/>
</dbReference>
<dbReference type="InterPro" id="IPR002818">
    <property type="entry name" value="DJ-1/PfpI"/>
</dbReference>
<dbReference type="PANTHER" id="PTHR43130">
    <property type="entry name" value="ARAC-FAMILY TRANSCRIPTIONAL REGULATOR"/>
    <property type="match status" value="1"/>
</dbReference>
<evidence type="ECO:0000259" key="1">
    <source>
        <dbReference type="PROSITE" id="PS01124"/>
    </source>
</evidence>
<dbReference type="OrthoDB" id="3194870at2"/>
<sequence length="312" mass="33794">MLFAIVVADGVFASGFTLLHDTLSVAEVLRRTHDPAVPEIRVAIAGEQPIVRTGSGLAILTTARLDDLAGADVVVVPALGALDEPGVLDALDAPATIRMVTALADLGSGGLVAGACTGTFVLAEAGLLRGRRATTSWWLNSVFVRRYPDTELDADRMVVKDKDVLTAGAAFAHIDLALTLVRSVSVELADRVARHLLIDERATQSMYVPLDHVGRDDQLVRLFEQHVRANLAAPLPITTVARELATTPRTLERRVRAAANMTPLELIQRIRAERAEHLLATTEQSIDQIALDIGYRNGSTLRALLRKYRRKP</sequence>
<dbReference type="InterPro" id="IPR052158">
    <property type="entry name" value="INH-QAR"/>
</dbReference>
<organism evidence="2 3">
    <name type="scientific">Solirubrobacter pauli</name>
    <dbReference type="NCBI Taxonomy" id="166793"/>
    <lineage>
        <taxon>Bacteria</taxon>
        <taxon>Bacillati</taxon>
        <taxon>Actinomycetota</taxon>
        <taxon>Thermoleophilia</taxon>
        <taxon>Solirubrobacterales</taxon>
        <taxon>Solirubrobacteraceae</taxon>
        <taxon>Solirubrobacter</taxon>
    </lineage>
</organism>
<feature type="domain" description="HTH araC/xylS-type" evidence="1">
    <location>
        <begin position="217"/>
        <end position="312"/>
    </location>
</feature>
<dbReference type="SMART" id="SM00342">
    <property type="entry name" value="HTH_ARAC"/>
    <property type="match status" value="1"/>
</dbReference>
<dbReference type="GO" id="GO:0043565">
    <property type="term" value="F:sequence-specific DNA binding"/>
    <property type="evidence" value="ECO:0007669"/>
    <property type="project" value="InterPro"/>
</dbReference>